<evidence type="ECO:0000259" key="2">
    <source>
        <dbReference type="Pfam" id="PF02342"/>
    </source>
</evidence>
<dbReference type="Gene3D" id="2.60.60.30">
    <property type="entry name" value="sav2460 like domains"/>
    <property type="match status" value="2"/>
</dbReference>
<proteinExistence type="predicted"/>
<dbReference type="Proteomes" id="UP001257627">
    <property type="component" value="Unassembled WGS sequence"/>
</dbReference>
<reference evidence="3 4" key="1">
    <citation type="submission" date="2023-02" db="EMBL/GenBank/DDBJ databases">
        <authorList>
            <person name="Maleckis M."/>
        </authorList>
    </citation>
    <scope>NUCLEOTIDE SEQUENCE [LARGE SCALE GENOMIC DNA]</scope>
    <source>
        <strain evidence="3 4">P8-A2</strain>
    </source>
</reference>
<evidence type="ECO:0000256" key="1">
    <source>
        <dbReference type="SAM" id="MobiDB-lite"/>
    </source>
</evidence>
<dbReference type="Pfam" id="PF02342">
    <property type="entry name" value="TerD"/>
    <property type="match status" value="2"/>
</dbReference>
<organism evidence="3 4">
    <name type="scientific">Streptomyces mirabilis</name>
    <dbReference type="NCBI Taxonomy" id="68239"/>
    <lineage>
        <taxon>Bacteria</taxon>
        <taxon>Bacillati</taxon>
        <taxon>Actinomycetota</taxon>
        <taxon>Actinomycetes</taxon>
        <taxon>Kitasatosporales</taxon>
        <taxon>Streptomycetaceae</taxon>
        <taxon>Streptomyces</taxon>
    </lineage>
</organism>
<dbReference type="InterPro" id="IPR003325">
    <property type="entry name" value="TerD"/>
</dbReference>
<protein>
    <submittedName>
        <fullName evidence="3">TerD family protein</fullName>
    </submittedName>
</protein>
<dbReference type="CDD" id="cd06974">
    <property type="entry name" value="TerD_like"/>
    <property type="match status" value="2"/>
</dbReference>
<feature type="region of interest" description="Disordered" evidence="1">
    <location>
        <begin position="167"/>
        <end position="205"/>
    </location>
</feature>
<name>A0ABU3UX48_9ACTN</name>
<dbReference type="RefSeq" id="WP_143605351.1">
    <property type="nucleotide sequence ID" value="NZ_CP107955.1"/>
</dbReference>
<dbReference type="EMBL" id="JARAKF010000001">
    <property type="protein sequence ID" value="MDU8998300.1"/>
    <property type="molecule type" value="Genomic_DNA"/>
</dbReference>
<feature type="domain" description="TerD" evidence="2">
    <location>
        <begin position="221"/>
        <end position="388"/>
    </location>
</feature>
<keyword evidence="4" id="KW-1185">Reference proteome</keyword>
<dbReference type="PANTHER" id="PTHR32097">
    <property type="entry name" value="CAMP-BINDING PROTEIN 1-RELATED"/>
    <property type="match status" value="1"/>
</dbReference>
<evidence type="ECO:0000313" key="3">
    <source>
        <dbReference type="EMBL" id="MDU8998300.1"/>
    </source>
</evidence>
<dbReference type="PANTHER" id="PTHR32097:SF17">
    <property type="entry name" value="CAMP-BINDING PROTEIN 1-RELATED"/>
    <property type="match status" value="1"/>
</dbReference>
<comment type="caution">
    <text evidence="3">The sequence shown here is derived from an EMBL/GenBank/DDBJ whole genome shotgun (WGS) entry which is preliminary data.</text>
</comment>
<sequence>MTPGSNIPLSAARVTVDVAAPVRLDVSGLLLTADGKVRSDDDFIFYNQPTGPGVTYRSGGGAAPDAITVDTGAVPPGIEKIVVTASPDAAGQTFQGIEPTATIRNADDNSVLGSFTPPQLGTETALVVVEIYLRNGAWKARAVGQGYANGLAGIATDFGVSVEEPAPAPAPVAAPAPPAQAPVAPPAPPVAVTPAPPAAPPAPPAAPPIGAGKINLDKGRVSLQKNQTVSLVKGGRPLLSQVKMGLGWEPAYRGKDIDLDASVIAYGPQRNHIDSCYFGKLSIINGAIKHSGDNLTGEGGGDDEVIVVDLGRLPQDVTGLVFTVNSFSGQKFTEVAKAYCRLLDAATGEELVRFDLTNAEAQTGVMMAKMIKQFSGEWEMTAMGDFVKSRTVRGMVKPAAQSL</sequence>
<accession>A0ABU3UX48</accession>
<dbReference type="InterPro" id="IPR051324">
    <property type="entry name" value="Stress/Tellurium_Resist"/>
</dbReference>
<evidence type="ECO:0000313" key="4">
    <source>
        <dbReference type="Proteomes" id="UP001257627"/>
    </source>
</evidence>
<gene>
    <name evidence="3" type="ORF">PU648_39275</name>
</gene>
<feature type="domain" description="TerD" evidence="2">
    <location>
        <begin position="20"/>
        <end position="158"/>
    </location>
</feature>